<dbReference type="PROSITE" id="PS50110">
    <property type="entry name" value="RESPONSE_REGULATORY"/>
    <property type="match status" value="1"/>
</dbReference>
<evidence type="ECO:0000256" key="5">
    <source>
        <dbReference type="PROSITE-ProRule" id="PRU00169"/>
    </source>
</evidence>
<dbReference type="PANTHER" id="PTHR43214:SF24">
    <property type="entry name" value="TRANSCRIPTIONAL REGULATORY PROTEIN NARL-RELATED"/>
    <property type="match status" value="1"/>
</dbReference>
<dbReference type="PROSITE" id="PS00622">
    <property type="entry name" value="HTH_LUXR_1"/>
    <property type="match status" value="1"/>
</dbReference>
<dbReference type="GO" id="GO:0006355">
    <property type="term" value="P:regulation of DNA-templated transcription"/>
    <property type="evidence" value="ECO:0007669"/>
    <property type="project" value="InterPro"/>
</dbReference>
<evidence type="ECO:0000256" key="3">
    <source>
        <dbReference type="ARBA" id="ARBA00023125"/>
    </source>
</evidence>
<dbReference type="GO" id="GO:0003677">
    <property type="term" value="F:DNA binding"/>
    <property type="evidence" value="ECO:0007669"/>
    <property type="project" value="UniProtKB-KW"/>
</dbReference>
<evidence type="ECO:0000259" key="7">
    <source>
        <dbReference type="PROSITE" id="PS50110"/>
    </source>
</evidence>
<dbReference type="SMART" id="SM00421">
    <property type="entry name" value="HTH_LUXR"/>
    <property type="match status" value="1"/>
</dbReference>
<keyword evidence="1 5" id="KW-0597">Phosphoprotein</keyword>
<protein>
    <submittedName>
        <fullName evidence="8">DNA-binding response regulator, NarL/FixJ family, contains REC and HTH domains</fullName>
    </submittedName>
</protein>
<dbReference type="Pfam" id="PF00072">
    <property type="entry name" value="Response_reg"/>
    <property type="match status" value="1"/>
</dbReference>
<evidence type="ECO:0000259" key="6">
    <source>
        <dbReference type="PROSITE" id="PS50043"/>
    </source>
</evidence>
<name>A0A1C4ZK48_MICVI</name>
<dbReference type="GO" id="GO:0000160">
    <property type="term" value="P:phosphorelay signal transduction system"/>
    <property type="evidence" value="ECO:0007669"/>
    <property type="project" value="InterPro"/>
</dbReference>
<evidence type="ECO:0000256" key="1">
    <source>
        <dbReference type="ARBA" id="ARBA00022553"/>
    </source>
</evidence>
<dbReference type="CDD" id="cd06170">
    <property type="entry name" value="LuxR_C_like"/>
    <property type="match status" value="1"/>
</dbReference>
<feature type="domain" description="HTH luxR-type" evidence="6">
    <location>
        <begin position="142"/>
        <end position="213"/>
    </location>
</feature>
<evidence type="ECO:0000313" key="8">
    <source>
        <dbReference type="EMBL" id="SCF33285.1"/>
    </source>
</evidence>
<keyword evidence="4" id="KW-0804">Transcription</keyword>
<dbReference type="AlphaFoldDB" id="A0A1C4ZK48"/>
<dbReference type="PROSITE" id="PS50043">
    <property type="entry name" value="HTH_LUXR_2"/>
    <property type="match status" value="1"/>
</dbReference>
<feature type="modified residue" description="4-aspartylphosphate" evidence="5">
    <location>
        <position position="52"/>
    </location>
</feature>
<evidence type="ECO:0000256" key="2">
    <source>
        <dbReference type="ARBA" id="ARBA00023015"/>
    </source>
</evidence>
<dbReference type="PRINTS" id="PR00038">
    <property type="entry name" value="HTHLUXR"/>
</dbReference>
<feature type="domain" description="Response regulatory" evidence="7">
    <location>
        <begin position="2"/>
        <end position="120"/>
    </location>
</feature>
<dbReference type="SUPFAM" id="SSF52172">
    <property type="entry name" value="CheY-like"/>
    <property type="match status" value="1"/>
</dbReference>
<dbReference type="InterPro" id="IPR001789">
    <property type="entry name" value="Sig_transdc_resp-reg_receiver"/>
</dbReference>
<organism evidence="8 9">
    <name type="scientific">Micromonospora viridifaciens</name>
    <dbReference type="NCBI Taxonomy" id="1881"/>
    <lineage>
        <taxon>Bacteria</taxon>
        <taxon>Bacillati</taxon>
        <taxon>Actinomycetota</taxon>
        <taxon>Actinomycetes</taxon>
        <taxon>Micromonosporales</taxon>
        <taxon>Micromonosporaceae</taxon>
        <taxon>Micromonospora</taxon>
    </lineage>
</organism>
<keyword evidence="2" id="KW-0805">Transcription regulation</keyword>
<dbReference type="SMART" id="SM00448">
    <property type="entry name" value="REC"/>
    <property type="match status" value="1"/>
</dbReference>
<dbReference type="PANTHER" id="PTHR43214">
    <property type="entry name" value="TWO-COMPONENT RESPONSE REGULATOR"/>
    <property type="match status" value="1"/>
</dbReference>
<gene>
    <name evidence="8" type="ORF">GA0074695_5717</name>
</gene>
<dbReference type="RefSeq" id="WP_089008996.1">
    <property type="nucleotide sequence ID" value="NZ_LT607411.1"/>
</dbReference>
<evidence type="ECO:0000313" key="9">
    <source>
        <dbReference type="Proteomes" id="UP000198242"/>
    </source>
</evidence>
<dbReference type="InterPro" id="IPR058245">
    <property type="entry name" value="NreC/VraR/RcsB-like_REC"/>
</dbReference>
<evidence type="ECO:0000256" key="4">
    <source>
        <dbReference type="ARBA" id="ARBA00023163"/>
    </source>
</evidence>
<proteinExistence type="predicted"/>
<reference evidence="9" key="1">
    <citation type="submission" date="2016-06" db="EMBL/GenBank/DDBJ databases">
        <authorList>
            <person name="Varghese N."/>
            <person name="Submissions Spin"/>
        </authorList>
    </citation>
    <scope>NUCLEOTIDE SEQUENCE [LARGE SCALE GENOMIC DNA]</scope>
    <source>
        <strain evidence="9">DSM 43909</strain>
    </source>
</reference>
<dbReference type="SUPFAM" id="SSF46894">
    <property type="entry name" value="C-terminal effector domain of the bipartite response regulators"/>
    <property type="match status" value="1"/>
</dbReference>
<dbReference type="InterPro" id="IPR011006">
    <property type="entry name" value="CheY-like_superfamily"/>
</dbReference>
<keyword evidence="3 8" id="KW-0238">DNA-binding</keyword>
<dbReference type="OrthoDB" id="4135368at2"/>
<dbReference type="Proteomes" id="UP000198242">
    <property type="component" value="Chromosome I"/>
</dbReference>
<dbReference type="InterPro" id="IPR016032">
    <property type="entry name" value="Sig_transdc_resp-reg_C-effctor"/>
</dbReference>
<keyword evidence="9" id="KW-1185">Reference proteome</keyword>
<sequence>MRIVIGEDSALFREGLARLLADAGHEVVGKAVDAPSLLAATEEAAPDLAIIDVRMPPDHTDDGARAARQIRARHPKLGIVLLSQHIETRHSVDLVTGGRFGYLLKDRVLDVDDFLDSLRRVAAGGSALDPEVVTRLIGHRPPDDPLSTLTAREREVLALMAQGRTNVGIARRLWLTERTVEAHVSSIMAKLGLAASDEDHRRVLAVLVHLRQPGHPAHG</sequence>
<dbReference type="EMBL" id="LT607411">
    <property type="protein sequence ID" value="SCF33285.1"/>
    <property type="molecule type" value="Genomic_DNA"/>
</dbReference>
<accession>A0A1C4ZK48</accession>
<dbReference type="CDD" id="cd17535">
    <property type="entry name" value="REC_NarL-like"/>
    <property type="match status" value="1"/>
</dbReference>
<dbReference type="Pfam" id="PF00196">
    <property type="entry name" value="GerE"/>
    <property type="match status" value="1"/>
</dbReference>
<dbReference type="InterPro" id="IPR000792">
    <property type="entry name" value="Tscrpt_reg_LuxR_C"/>
</dbReference>
<dbReference type="InterPro" id="IPR039420">
    <property type="entry name" value="WalR-like"/>
</dbReference>
<dbReference type="Gene3D" id="3.40.50.2300">
    <property type="match status" value="1"/>
</dbReference>